<keyword evidence="5 7" id="KW-0472">Membrane</keyword>
<dbReference type="Proteomes" id="UP000006263">
    <property type="component" value="Unassembled WGS sequence"/>
</dbReference>
<keyword evidence="7" id="KW-0915">Sodium</keyword>
<comment type="similarity">
    <text evidence="7">Belongs to the NhaA Na(+)/H(+) (TC 2.A.33) antiporter family.</text>
</comment>
<keyword evidence="4 7" id="KW-1133">Transmembrane helix</keyword>
<evidence type="ECO:0000313" key="8">
    <source>
        <dbReference type="EMBL" id="GAC23386.1"/>
    </source>
</evidence>
<evidence type="ECO:0000256" key="4">
    <source>
        <dbReference type="ARBA" id="ARBA00022989"/>
    </source>
</evidence>
<feature type="transmembrane region" description="Helical" evidence="7">
    <location>
        <begin position="171"/>
        <end position="190"/>
    </location>
</feature>
<feature type="transmembrane region" description="Helical" evidence="7">
    <location>
        <begin position="378"/>
        <end position="402"/>
    </location>
</feature>
<keyword evidence="6 7" id="KW-0739">Sodium transport</keyword>
<dbReference type="Gene3D" id="1.20.1530.10">
    <property type="entry name" value="Na+/H+ antiporter like domain"/>
    <property type="match status" value="1"/>
</dbReference>
<dbReference type="InterPro" id="IPR004670">
    <property type="entry name" value="NhaA"/>
</dbReference>
<keyword evidence="7" id="KW-0813">Transport</keyword>
<evidence type="ECO:0000256" key="3">
    <source>
        <dbReference type="ARBA" id="ARBA00022692"/>
    </source>
</evidence>
<accession>K6YHF1</accession>
<evidence type="ECO:0000256" key="6">
    <source>
        <dbReference type="ARBA" id="ARBA00023201"/>
    </source>
</evidence>
<organism evidence="8 9">
    <name type="scientific">Paraglaciecola mesophila KMM 241</name>
    <dbReference type="NCBI Taxonomy" id="1128912"/>
    <lineage>
        <taxon>Bacteria</taxon>
        <taxon>Pseudomonadati</taxon>
        <taxon>Pseudomonadota</taxon>
        <taxon>Gammaproteobacteria</taxon>
        <taxon>Alteromonadales</taxon>
        <taxon>Alteromonadaceae</taxon>
        <taxon>Paraglaciecola</taxon>
    </lineage>
</organism>
<comment type="function">
    <text evidence="7">Na(+)/H(+) antiporter that extrudes sodium in exchange for external protons.</text>
</comment>
<keyword evidence="2 7" id="KW-1003">Cell membrane</keyword>
<evidence type="ECO:0000256" key="7">
    <source>
        <dbReference type="HAMAP-Rule" id="MF_01844"/>
    </source>
</evidence>
<evidence type="ECO:0000256" key="5">
    <source>
        <dbReference type="ARBA" id="ARBA00023136"/>
    </source>
</evidence>
<feature type="transmembrane region" description="Helical" evidence="7">
    <location>
        <begin position="414"/>
        <end position="440"/>
    </location>
</feature>
<dbReference type="PANTHER" id="PTHR30341">
    <property type="entry name" value="SODIUM ION/PROTON ANTIPORTER NHAA-RELATED"/>
    <property type="match status" value="1"/>
</dbReference>
<evidence type="ECO:0000313" key="9">
    <source>
        <dbReference type="Proteomes" id="UP000006263"/>
    </source>
</evidence>
<dbReference type="Pfam" id="PF06965">
    <property type="entry name" value="Na_H_antiport_1"/>
    <property type="match status" value="1"/>
</dbReference>
<dbReference type="GO" id="GO:0015385">
    <property type="term" value="F:sodium:proton antiporter activity"/>
    <property type="evidence" value="ECO:0007669"/>
    <property type="project" value="UniProtKB-UniRule"/>
</dbReference>
<keyword evidence="7" id="KW-0050">Antiport</keyword>
<keyword evidence="3 7" id="KW-0812">Transmembrane</keyword>
<dbReference type="eggNOG" id="COG3004">
    <property type="taxonomic scope" value="Bacteria"/>
</dbReference>
<feature type="transmembrane region" description="Helical" evidence="7">
    <location>
        <begin position="98"/>
        <end position="119"/>
    </location>
</feature>
<dbReference type="EMBL" id="BAEP01000023">
    <property type="protein sequence ID" value="GAC23386.1"/>
    <property type="molecule type" value="Genomic_DNA"/>
</dbReference>
<comment type="subcellular location">
    <subcellularLocation>
        <location evidence="1">Cell inner membrane</location>
        <topology evidence="1">Multi-pass membrane protein</topology>
    </subcellularLocation>
    <subcellularLocation>
        <location evidence="7">Cell membrane</location>
        <topology evidence="7">Multi-pass membrane protein</topology>
    </subcellularLocation>
</comment>
<reference evidence="8 9" key="1">
    <citation type="journal article" date="2017" name="Antonie Van Leeuwenhoek">
        <title>Rhizobium rhizosphaerae sp. nov., a novel species isolated from rice rhizosphere.</title>
        <authorList>
            <person name="Zhao J.J."/>
            <person name="Zhang J."/>
            <person name="Zhang R.J."/>
            <person name="Zhang C.W."/>
            <person name="Yin H.Q."/>
            <person name="Zhang X.X."/>
        </authorList>
    </citation>
    <scope>NUCLEOTIDE SEQUENCE [LARGE SCALE GENOMIC DNA]</scope>
    <source>
        <strain evidence="8 9">KMM 241</strain>
    </source>
</reference>
<dbReference type="HAMAP" id="MF_01844">
    <property type="entry name" value="NhaA"/>
    <property type="match status" value="1"/>
</dbReference>
<feature type="transmembrane region" description="Helical" evidence="7">
    <location>
        <begin position="226"/>
        <end position="247"/>
    </location>
</feature>
<evidence type="ECO:0000256" key="1">
    <source>
        <dbReference type="ARBA" id="ARBA00004429"/>
    </source>
</evidence>
<keyword evidence="7" id="KW-0406">Ion transport</keyword>
<dbReference type="AlphaFoldDB" id="K6YHF1"/>
<protein>
    <recommendedName>
        <fullName evidence="7">Na(+)/H(+) antiporter NhaA</fullName>
    </recommendedName>
    <alternativeName>
        <fullName evidence="7">Sodium/proton antiporter NhaA</fullName>
    </alternativeName>
</protein>
<comment type="catalytic activity">
    <reaction evidence="7">
        <text>Na(+)(in) + 2 H(+)(out) = Na(+)(out) + 2 H(+)(in)</text>
        <dbReference type="Rhea" id="RHEA:29251"/>
        <dbReference type="ChEBI" id="CHEBI:15378"/>
        <dbReference type="ChEBI" id="CHEBI:29101"/>
    </reaction>
</comment>
<feature type="transmembrane region" description="Helical" evidence="7">
    <location>
        <begin position="140"/>
        <end position="159"/>
    </location>
</feature>
<dbReference type="GO" id="GO:0006885">
    <property type="term" value="P:regulation of pH"/>
    <property type="evidence" value="ECO:0007669"/>
    <property type="project" value="UniProtKB-UniRule"/>
</dbReference>
<comment type="caution">
    <text evidence="8">The sequence shown here is derived from an EMBL/GenBank/DDBJ whole genome shotgun (WGS) entry which is preliminary data.</text>
</comment>
<feature type="transmembrane region" description="Helical" evidence="7">
    <location>
        <begin position="349"/>
        <end position="366"/>
    </location>
</feature>
<gene>
    <name evidence="7 8" type="primary">nhaA</name>
    <name evidence="8" type="ORF">GMES_1087</name>
</gene>
<feature type="transmembrane region" description="Helical" evidence="7">
    <location>
        <begin position="259"/>
        <end position="282"/>
    </location>
</feature>
<dbReference type="GO" id="GO:0005886">
    <property type="term" value="C:plasma membrane"/>
    <property type="evidence" value="ECO:0007669"/>
    <property type="project" value="UniProtKB-SubCell"/>
</dbReference>
<proteinExistence type="inferred from homology"/>
<name>K6YHF1_9ALTE</name>
<feature type="transmembrane region" description="Helical" evidence="7">
    <location>
        <begin position="452"/>
        <end position="472"/>
    </location>
</feature>
<evidence type="ECO:0000256" key="2">
    <source>
        <dbReference type="ARBA" id="ARBA00022475"/>
    </source>
</evidence>
<dbReference type="NCBIfam" id="TIGR00773">
    <property type="entry name" value="NhaA"/>
    <property type="match status" value="1"/>
</dbReference>
<feature type="transmembrane region" description="Helical" evidence="7">
    <location>
        <begin position="57"/>
        <end position="78"/>
    </location>
</feature>
<dbReference type="InterPro" id="IPR023171">
    <property type="entry name" value="Na/H_antiporter_dom_sf"/>
</dbReference>
<feature type="transmembrane region" description="Helical" evidence="7">
    <location>
        <begin position="197"/>
        <end position="220"/>
    </location>
</feature>
<sequence>MVFIERSFYSRHSPMAYASTRVSTMNQLQDKDRELAPLERKFNHFICSFEQFFKSQATASITLLLAAIAAMVIANSQWHEAYEEISHMAFSISLGDFAISHSLHTWVNDGLMVLFFFLLGLEIKYECLVGDLKDFRDSSLVIAMAIGGMLLPAGIYAGVALNGVDEALRGWGIPMATDTAFALGILALLGSKAPRSAAVTLSALAIVDDMGAVAVIGLFYTENIHLTSLMYAGLTLCGLFALNVLGFRRPIFYLVGGILLWWFVLQSGVHATAAGILAALAVPTKPYAQSTWFATNMRSVLNRFEKNDRKDKSILEQQDQHELVEQAQDIAAMTTTPIQRWGHVLNRPVSLIILPIFAFINAGVALPDDLSKIFDSVVFIGVASAMVLGKVIGISLFAWLAVKSGLSRLPNGLAFGHVFALACLAGVGFTMSLFIASLGFAGHPELLAQAKLGILAGSVIAAIIGTSLFLMIEHKVHEEPKDEQHNKAGLPQTDQE</sequence>
<dbReference type="PANTHER" id="PTHR30341:SF0">
    <property type="entry name" value="NA(+)_H(+) ANTIPORTER NHAA"/>
    <property type="match status" value="1"/>
</dbReference>